<proteinExistence type="predicted"/>
<dbReference type="GO" id="GO:0016810">
    <property type="term" value="F:hydrolase activity, acting on carbon-nitrogen (but not peptide) bonds"/>
    <property type="evidence" value="ECO:0007669"/>
    <property type="project" value="InterPro"/>
</dbReference>
<protein>
    <submittedName>
        <fullName evidence="1">Protein tolB</fullName>
    </submittedName>
</protein>
<organism evidence="1">
    <name type="scientific">mine drainage metagenome</name>
    <dbReference type="NCBI Taxonomy" id="410659"/>
    <lineage>
        <taxon>unclassified sequences</taxon>
        <taxon>metagenomes</taxon>
        <taxon>ecological metagenomes</taxon>
    </lineage>
</organism>
<comment type="caution">
    <text evidence="1">The sequence shown here is derived from an EMBL/GenBank/DDBJ whole genome shotgun (WGS) entry which is preliminary data.</text>
</comment>
<dbReference type="EMBL" id="CABN01000157">
    <property type="protein sequence ID" value="CBI00636.1"/>
    <property type="molecule type" value="Genomic_DNA"/>
</dbReference>
<accession>E6Q0C7</accession>
<name>E6Q0C7_9ZZZZ</name>
<dbReference type="InterPro" id="IPR011059">
    <property type="entry name" value="Metal-dep_hydrolase_composite"/>
</dbReference>
<dbReference type="Gene3D" id="2.30.40.10">
    <property type="entry name" value="Urease, subunit C, domain 1"/>
    <property type="match status" value="1"/>
</dbReference>
<dbReference type="AlphaFoldDB" id="E6Q0C7"/>
<evidence type="ECO:0000313" key="1">
    <source>
        <dbReference type="EMBL" id="CBI00636.1"/>
    </source>
</evidence>
<reference evidence="1" key="1">
    <citation type="submission" date="2009-10" db="EMBL/GenBank/DDBJ databases">
        <title>Diversity of trophic interactions inside an arsenic-rich microbial ecosystem.</title>
        <authorList>
            <person name="Bertin P.N."/>
            <person name="Heinrich-Salmeron A."/>
            <person name="Pelletier E."/>
            <person name="Goulhen-Chollet F."/>
            <person name="Arsene-Ploetze F."/>
            <person name="Gallien S."/>
            <person name="Calteau A."/>
            <person name="Vallenet D."/>
            <person name="Casiot C."/>
            <person name="Chane-Woon-Ming B."/>
            <person name="Giloteaux L."/>
            <person name="Barakat M."/>
            <person name="Bonnefoy V."/>
            <person name="Bruneel O."/>
            <person name="Chandler M."/>
            <person name="Cleiss J."/>
            <person name="Duran R."/>
            <person name="Elbaz-Poulichet F."/>
            <person name="Fonknechten N."/>
            <person name="Lauga B."/>
            <person name="Mornico D."/>
            <person name="Ortet P."/>
            <person name="Schaeffer C."/>
            <person name="Siguier P."/>
            <person name="Alexander Thil Smith A."/>
            <person name="Van Dorsselaer A."/>
            <person name="Weissenbach J."/>
            <person name="Medigue C."/>
            <person name="Le Paslier D."/>
        </authorList>
    </citation>
    <scope>NUCLEOTIDE SEQUENCE</scope>
</reference>
<sequence length="48" mass="5071">MFSLRPFVFASALAVLAFPALAQPAPANTPYDIVIENGHVIDGTGSPW</sequence>
<gene>
    <name evidence="1" type="ORF">CARN3_0185</name>
</gene>